<gene>
    <name evidence="1" type="ORF">A3Q56_07232</name>
</gene>
<accession>A0A177ASS8</accession>
<dbReference type="EMBL" id="LWCA01001468">
    <property type="protein sequence ID" value="OAF65058.1"/>
    <property type="molecule type" value="Genomic_DNA"/>
</dbReference>
<sequence>MKKRRRNKIKNYKDYIENVNEKERKKCERFKKLVSLSKESNKSLNKKIKEEFSNVKYRDDLKGSKVPCKPLQKFKRMNHEINDKVYYQRITSETVKIIQEIKQEVLVEKVAEMANEKEIRMKKKRLQKKLIASKQDDQDKFNPTQSFTYKQFKTDKIEFGDIVHEPPKFRKKM</sequence>
<dbReference type="Proteomes" id="UP000078046">
    <property type="component" value="Unassembled WGS sequence"/>
</dbReference>
<evidence type="ECO:0000313" key="2">
    <source>
        <dbReference type="Proteomes" id="UP000078046"/>
    </source>
</evidence>
<organism evidence="1 2">
    <name type="scientific">Intoshia linei</name>
    <dbReference type="NCBI Taxonomy" id="1819745"/>
    <lineage>
        <taxon>Eukaryota</taxon>
        <taxon>Metazoa</taxon>
        <taxon>Spiralia</taxon>
        <taxon>Lophotrochozoa</taxon>
        <taxon>Mesozoa</taxon>
        <taxon>Orthonectida</taxon>
        <taxon>Rhopaluridae</taxon>
        <taxon>Intoshia</taxon>
    </lineage>
</organism>
<reference evidence="1 2" key="1">
    <citation type="submission" date="2016-04" db="EMBL/GenBank/DDBJ databases">
        <title>The genome of Intoshia linei affirms orthonectids as highly simplified spiralians.</title>
        <authorList>
            <person name="Mikhailov K.V."/>
            <person name="Slusarev G.S."/>
            <person name="Nikitin M.A."/>
            <person name="Logacheva M.D."/>
            <person name="Penin A."/>
            <person name="Aleoshin V."/>
            <person name="Panchin Y.V."/>
        </authorList>
    </citation>
    <scope>NUCLEOTIDE SEQUENCE [LARGE SCALE GENOMIC DNA]</scope>
    <source>
        <strain evidence="1">Intl2013</strain>
        <tissue evidence="1">Whole animal</tissue>
    </source>
</reference>
<evidence type="ECO:0000313" key="1">
    <source>
        <dbReference type="EMBL" id="OAF65058.1"/>
    </source>
</evidence>
<name>A0A177ASS8_9BILA</name>
<dbReference type="AlphaFoldDB" id="A0A177ASS8"/>
<comment type="caution">
    <text evidence="1">The sequence shown here is derived from an EMBL/GenBank/DDBJ whole genome shotgun (WGS) entry which is preliminary data.</text>
</comment>
<protein>
    <submittedName>
        <fullName evidence="1">Uncharacterized protein</fullName>
    </submittedName>
</protein>
<proteinExistence type="predicted"/>
<keyword evidence="2" id="KW-1185">Reference proteome</keyword>